<proteinExistence type="predicted"/>
<dbReference type="EMBL" id="JAFCMP010000090">
    <property type="protein sequence ID" value="KAG5187308.1"/>
    <property type="molecule type" value="Genomic_DNA"/>
</dbReference>
<dbReference type="EMBL" id="JAFCMP010000293">
    <property type="protein sequence ID" value="KAG5181777.1"/>
    <property type="molecule type" value="Genomic_DNA"/>
</dbReference>
<sequence>MRLDGITDLSDTDVVQLLIDICDIRDARAVVYVYDKMRARRIPLSEQIKQAMRRVEADRGRTPFTLSVPANLAPHLQPSRRIHKTCKGWRIAARNSDASSHVLRAQEWVSTQPAGSLDVRSSAAARMHVAKRLARELHVPLETARGIVTSLKRTGVL</sequence>
<evidence type="ECO:0000313" key="1">
    <source>
        <dbReference type="EMBL" id="KAG5181777.1"/>
    </source>
</evidence>
<name>A0A835ZE66_9STRA</name>
<protein>
    <submittedName>
        <fullName evidence="2">Uncharacterized protein</fullName>
    </submittedName>
</protein>
<organism evidence="2 3">
    <name type="scientific">Tribonema minus</name>
    <dbReference type="NCBI Taxonomy" id="303371"/>
    <lineage>
        <taxon>Eukaryota</taxon>
        <taxon>Sar</taxon>
        <taxon>Stramenopiles</taxon>
        <taxon>Ochrophyta</taxon>
        <taxon>PX clade</taxon>
        <taxon>Xanthophyceae</taxon>
        <taxon>Tribonematales</taxon>
        <taxon>Tribonemataceae</taxon>
        <taxon>Tribonema</taxon>
    </lineage>
</organism>
<evidence type="ECO:0000313" key="2">
    <source>
        <dbReference type="EMBL" id="KAG5187308.1"/>
    </source>
</evidence>
<evidence type="ECO:0000313" key="3">
    <source>
        <dbReference type="Proteomes" id="UP000664859"/>
    </source>
</evidence>
<reference evidence="2" key="1">
    <citation type="submission" date="2021-02" db="EMBL/GenBank/DDBJ databases">
        <title>First Annotated Genome of the Yellow-green Alga Tribonema minus.</title>
        <authorList>
            <person name="Mahan K.M."/>
        </authorList>
    </citation>
    <scope>NUCLEOTIDE SEQUENCE</scope>
    <source>
        <strain evidence="2">UTEX B ZZ1240</strain>
    </source>
</reference>
<accession>A0A835ZE66</accession>
<gene>
    <name evidence="2" type="ORF">JKP88DRAFT_161917</name>
    <name evidence="1" type="ORF">JKP88DRAFT_182132</name>
</gene>
<dbReference type="Proteomes" id="UP000664859">
    <property type="component" value="Unassembled WGS sequence"/>
</dbReference>
<comment type="caution">
    <text evidence="2">The sequence shown here is derived from an EMBL/GenBank/DDBJ whole genome shotgun (WGS) entry which is preliminary data.</text>
</comment>
<dbReference type="AlphaFoldDB" id="A0A835ZE66"/>
<keyword evidence="3" id="KW-1185">Reference proteome</keyword>